<dbReference type="PANTHER" id="PTHR45138">
    <property type="entry name" value="REGULATORY COMPONENTS OF SENSORY TRANSDUCTION SYSTEM"/>
    <property type="match status" value="1"/>
</dbReference>
<dbReference type="CDD" id="cd01949">
    <property type="entry name" value="GGDEF"/>
    <property type="match status" value="1"/>
</dbReference>
<keyword evidence="2" id="KW-1133">Transmembrane helix</keyword>
<gene>
    <name evidence="4" type="ORF">I3X05_04950</name>
</gene>
<dbReference type="AlphaFoldDB" id="A0AAJ4ID14"/>
<reference evidence="4 5" key="1">
    <citation type="submission" date="2020-11" db="EMBL/GenBank/DDBJ databases">
        <title>Complete and Circularized Genome Assembly of a human isolate of Vibrio navarrensis biotype pommerensis with MiSeq and MinION Sequence Data.</title>
        <authorList>
            <person name="Schwartz K."/>
            <person name="Borowiak M."/>
            <person name="Deneke C."/>
            <person name="Balau V."/>
            <person name="Metelmann C."/>
            <person name="Strauch E."/>
        </authorList>
    </citation>
    <scope>NUCLEOTIDE SEQUENCE [LARGE SCALE GENOMIC DNA]</scope>
    <source>
        <strain evidence="4 5">20-VB00237</strain>
    </source>
</reference>
<accession>A0AAJ4ID14</accession>
<dbReference type="Gene3D" id="3.30.70.270">
    <property type="match status" value="1"/>
</dbReference>
<dbReference type="InterPro" id="IPR043128">
    <property type="entry name" value="Rev_trsase/Diguanyl_cyclase"/>
</dbReference>
<feature type="transmembrane region" description="Helical" evidence="2">
    <location>
        <begin position="65"/>
        <end position="84"/>
    </location>
</feature>
<dbReference type="GO" id="GO:1902201">
    <property type="term" value="P:negative regulation of bacterial-type flagellum-dependent cell motility"/>
    <property type="evidence" value="ECO:0007669"/>
    <property type="project" value="TreeGrafter"/>
</dbReference>
<feature type="domain" description="GGDEF" evidence="3">
    <location>
        <begin position="151"/>
        <end position="262"/>
    </location>
</feature>
<organism evidence="4 5">
    <name type="scientific">Vibrio navarrensis</name>
    <dbReference type="NCBI Taxonomy" id="29495"/>
    <lineage>
        <taxon>Bacteria</taxon>
        <taxon>Pseudomonadati</taxon>
        <taxon>Pseudomonadota</taxon>
        <taxon>Gammaproteobacteria</taxon>
        <taxon>Vibrionales</taxon>
        <taxon>Vibrionaceae</taxon>
        <taxon>Vibrio</taxon>
    </lineage>
</organism>
<proteinExistence type="predicted"/>
<dbReference type="SUPFAM" id="SSF55073">
    <property type="entry name" value="Nucleotide cyclase"/>
    <property type="match status" value="1"/>
</dbReference>
<evidence type="ECO:0000313" key="5">
    <source>
        <dbReference type="Proteomes" id="UP000594435"/>
    </source>
</evidence>
<sequence length="262" mass="29746">MHPLRIKRPSRHALVIALSMFALLNVTSFVSALGVEDQIDVFTESAYFCILLYIRIALSPSICDYKLIVWGVNLVLAVAMYDTLTEVRILADWSHDYALLDNVIEQGGMFIAVSLIALGIARAMRAKDYEIVRDELTGLYNRRYLDSFSDEDLSLIYIDLNGLKEINDTQGHAKGDELIVRFANKLSHVVEEDEFAFRVGGDEFILLLDPQRVDQVMNHLQALAFAAKIAFSFGISYVNEGNISQRVRLADERMYQMKRNLD</sequence>
<keyword evidence="2" id="KW-0472">Membrane</keyword>
<name>A0AAJ4ID14_9VIBR</name>
<evidence type="ECO:0000259" key="3">
    <source>
        <dbReference type="PROSITE" id="PS50887"/>
    </source>
</evidence>
<dbReference type="EC" id="2.7.7.65" evidence="1"/>
<feature type="transmembrane region" description="Helical" evidence="2">
    <location>
        <begin position="104"/>
        <end position="124"/>
    </location>
</feature>
<evidence type="ECO:0000256" key="1">
    <source>
        <dbReference type="ARBA" id="ARBA00012528"/>
    </source>
</evidence>
<feature type="transmembrane region" description="Helical" evidence="2">
    <location>
        <begin position="42"/>
        <end position="58"/>
    </location>
</feature>
<dbReference type="Proteomes" id="UP000594435">
    <property type="component" value="Chromosome 1"/>
</dbReference>
<protein>
    <recommendedName>
        <fullName evidence="1">diguanylate cyclase</fullName>
        <ecNumber evidence="1">2.7.7.65</ecNumber>
    </recommendedName>
</protein>
<dbReference type="GO" id="GO:0043709">
    <property type="term" value="P:cell adhesion involved in single-species biofilm formation"/>
    <property type="evidence" value="ECO:0007669"/>
    <property type="project" value="TreeGrafter"/>
</dbReference>
<dbReference type="PANTHER" id="PTHR45138:SF6">
    <property type="entry name" value="DIGUANYLATE CYCLASE DGCN"/>
    <property type="match status" value="1"/>
</dbReference>
<evidence type="ECO:0000256" key="2">
    <source>
        <dbReference type="SAM" id="Phobius"/>
    </source>
</evidence>
<dbReference type="PROSITE" id="PS50887">
    <property type="entry name" value="GGDEF"/>
    <property type="match status" value="1"/>
</dbReference>
<dbReference type="GO" id="GO:0052621">
    <property type="term" value="F:diguanylate cyclase activity"/>
    <property type="evidence" value="ECO:0007669"/>
    <property type="project" value="UniProtKB-EC"/>
</dbReference>
<dbReference type="InterPro" id="IPR050469">
    <property type="entry name" value="Diguanylate_Cyclase"/>
</dbReference>
<keyword evidence="2" id="KW-0812">Transmembrane</keyword>
<evidence type="ECO:0000313" key="4">
    <source>
        <dbReference type="EMBL" id="QPL54485.1"/>
    </source>
</evidence>
<dbReference type="GO" id="GO:0005886">
    <property type="term" value="C:plasma membrane"/>
    <property type="evidence" value="ECO:0007669"/>
    <property type="project" value="TreeGrafter"/>
</dbReference>
<dbReference type="EMBL" id="CP065217">
    <property type="protein sequence ID" value="QPL54485.1"/>
    <property type="molecule type" value="Genomic_DNA"/>
</dbReference>
<dbReference type="RefSeq" id="WP_193157691.1">
    <property type="nucleotide sequence ID" value="NZ_CP065217.1"/>
</dbReference>
<dbReference type="Pfam" id="PF00990">
    <property type="entry name" value="GGDEF"/>
    <property type="match status" value="1"/>
</dbReference>
<dbReference type="SMART" id="SM00267">
    <property type="entry name" value="GGDEF"/>
    <property type="match status" value="1"/>
</dbReference>
<dbReference type="InterPro" id="IPR000160">
    <property type="entry name" value="GGDEF_dom"/>
</dbReference>
<dbReference type="InterPro" id="IPR029787">
    <property type="entry name" value="Nucleotide_cyclase"/>
</dbReference>
<dbReference type="NCBIfam" id="TIGR00254">
    <property type="entry name" value="GGDEF"/>
    <property type="match status" value="1"/>
</dbReference>